<dbReference type="Proteomes" id="UP000292340">
    <property type="component" value="Unassembled WGS sequence"/>
</dbReference>
<accession>A0AB37WSW7</accession>
<dbReference type="EMBL" id="PDXB01000006">
    <property type="protein sequence ID" value="RYN33420.1"/>
    <property type="molecule type" value="Genomic_DNA"/>
</dbReference>
<dbReference type="AlphaFoldDB" id="A0AB37WSW7"/>
<evidence type="ECO:0000313" key="2">
    <source>
        <dbReference type="EMBL" id="RYN33420.1"/>
    </source>
</evidence>
<evidence type="ECO:0000313" key="3">
    <source>
        <dbReference type="Proteomes" id="UP000292340"/>
    </source>
</evidence>
<proteinExistence type="predicted"/>
<gene>
    <name evidence="2" type="ORF">AA0115_g3124</name>
</gene>
<comment type="caution">
    <text evidence="2">The sequence shown here is derived from an EMBL/GenBank/DDBJ whole genome shotgun (WGS) entry which is preliminary data.</text>
</comment>
<name>A0AB37WSW7_9PLEO</name>
<reference evidence="2" key="1">
    <citation type="submission" date="2017-10" db="EMBL/GenBank/DDBJ databases">
        <authorList>
            <person name="Armitage A.D."/>
            <person name="Barbara D.J."/>
            <person name="Woodhall J.W."/>
            <person name="Sreenivasaprasad S."/>
            <person name="Lane C.R."/>
            <person name="Clarkson J.P."/>
            <person name="Harrison R.J."/>
        </authorList>
    </citation>
    <scope>NUCLEOTIDE SEQUENCE</scope>
    <source>
        <strain evidence="2">FERA 1164</strain>
    </source>
</reference>
<feature type="region of interest" description="Disordered" evidence="1">
    <location>
        <begin position="1"/>
        <end position="37"/>
    </location>
</feature>
<evidence type="ECO:0000256" key="1">
    <source>
        <dbReference type="SAM" id="MobiDB-lite"/>
    </source>
</evidence>
<sequence>MVLYNTRKSTPPALCSAFPPPPRRRTPHLIPRYSPHL</sequence>
<reference evidence="2" key="2">
    <citation type="journal article" date="2019" name="bioRxiv">
        <title>Genomics, evolutionary history and diagnostics of the Alternaria alternata species group including apple and Asian pear pathotypes.</title>
        <authorList>
            <person name="Armitage A.D."/>
            <person name="Cockerton H.M."/>
            <person name="Sreenivasaprasad S."/>
            <person name="Woodhall J.W."/>
            <person name="Lane C.R."/>
            <person name="Harrison R.J."/>
            <person name="Clarkson J.P."/>
        </authorList>
    </citation>
    <scope>NUCLEOTIDE SEQUENCE</scope>
    <source>
        <strain evidence="2">FERA 1164</strain>
    </source>
</reference>
<organism evidence="2 3">
    <name type="scientific">Alternaria tenuissima</name>
    <dbReference type="NCBI Taxonomy" id="119927"/>
    <lineage>
        <taxon>Eukaryota</taxon>
        <taxon>Fungi</taxon>
        <taxon>Dikarya</taxon>
        <taxon>Ascomycota</taxon>
        <taxon>Pezizomycotina</taxon>
        <taxon>Dothideomycetes</taxon>
        <taxon>Pleosporomycetidae</taxon>
        <taxon>Pleosporales</taxon>
        <taxon>Pleosporineae</taxon>
        <taxon>Pleosporaceae</taxon>
        <taxon>Alternaria</taxon>
        <taxon>Alternaria sect. Alternaria</taxon>
        <taxon>Alternaria alternata complex</taxon>
    </lineage>
</organism>
<protein>
    <submittedName>
        <fullName evidence="2">Uncharacterized protein</fullName>
    </submittedName>
</protein>